<dbReference type="PANTHER" id="PTHR34322">
    <property type="entry name" value="TRANSPOSASE, Y1_TNP DOMAIN-CONTAINING"/>
    <property type="match status" value="1"/>
</dbReference>
<keyword evidence="3" id="KW-1185">Reference proteome</keyword>
<organism evidence="2 3">
    <name type="scientific">Methylocaldum marinum</name>
    <dbReference type="NCBI Taxonomy" id="1432792"/>
    <lineage>
        <taxon>Bacteria</taxon>
        <taxon>Pseudomonadati</taxon>
        <taxon>Pseudomonadota</taxon>
        <taxon>Gammaproteobacteria</taxon>
        <taxon>Methylococcales</taxon>
        <taxon>Methylococcaceae</taxon>
        <taxon>Methylocaldum</taxon>
    </lineage>
</organism>
<dbReference type="GO" id="GO:0003677">
    <property type="term" value="F:DNA binding"/>
    <property type="evidence" value="ECO:0007669"/>
    <property type="project" value="InterPro"/>
</dbReference>
<dbReference type="NCBIfam" id="NF047646">
    <property type="entry name" value="REP_Tyr_transpos"/>
    <property type="match status" value="1"/>
</dbReference>
<feature type="domain" description="Transposase IS200-like" evidence="1">
    <location>
        <begin position="15"/>
        <end position="129"/>
    </location>
</feature>
<dbReference type="SMART" id="SM01321">
    <property type="entry name" value="Y1_Tnp"/>
    <property type="match status" value="1"/>
</dbReference>
<evidence type="ECO:0000259" key="1">
    <source>
        <dbReference type="SMART" id="SM01321"/>
    </source>
</evidence>
<reference evidence="2 3" key="1">
    <citation type="submission" date="2016-12" db="EMBL/GenBank/DDBJ databases">
        <title>Genome sequencing of Methylocaldum marinum.</title>
        <authorList>
            <person name="Takeuchi M."/>
            <person name="Kamagata Y."/>
            <person name="Hiraoka S."/>
            <person name="Oshima K."/>
            <person name="Hattori M."/>
            <person name="Iwasaki W."/>
        </authorList>
    </citation>
    <scope>NUCLEOTIDE SEQUENCE [LARGE SCALE GENOMIC DNA]</scope>
    <source>
        <strain evidence="2 3">S8</strain>
    </source>
</reference>
<gene>
    <name evidence="2" type="ORF">sS8_0890</name>
</gene>
<dbReference type="GO" id="GO:0006313">
    <property type="term" value="P:DNA transposition"/>
    <property type="evidence" value="ECO:0007669"/>
    <property type="project" value="InterPro"/>
</dbReference>
<protein>
    <submittedName>
        <fullName evidence="2">Transposase</fullName>
    </submittedName>
</protein>
<dbReference type="KEGG" id="mmai:sS8_0890"/>
<dbReference type="Proteomes" id="UP000266313">
    <property type="component" value="Chromosome"/>
</dbReference>
<evidence type="ECO:0000313" key="2">
    <source>
        <dbReference type="EMBL" id="BBA32855.1"/>
    </source>
</evidence>
<proteinExistence type="predicted"/>
<dbReference type="AlphaFoldDB" id="A0A250KMJ4"/>
<dbReference type="GO" id="GO:0004803">
    <property type="term" value="F:transposase activity"/>
    <property type="evidence" value="ECO:0007669"/>
    <property type="project" value="InterPro"/>
</dbReference>
<dbReference type="RefSeq" id="WP_331852280.1">
    <property type="nucleotide sequence ID" value="NZ_AP017928.1"/>
</dbReference>
<dbReference type="Pfam" id="PF01797">
    <property type="entry name" value="Y1_Tnp"/>
    <property type="match status" value="1"/>
</dbReference>
<dbReference type="EMBL" id="AP017928">
    <property type="protein sequence ID" value="BBA32855.1"/>
    <property type="molecule type" value="Genomic_DNA"/>
</dbReference>
<dbReference type="InterPro" id="IPR002686">
    <property type="entry name" value="Transposase_17"/>
</dbReference>
<accession>A0A250KMJ4</accession>
<dbReference type="Gene3D" id="3.30.70.1290">
    <property type="entry name" value="Transposase IS200-like"/>
    <property type="match status" value="1"/>
</dbReference>
<dbReference type="PANTHER" id="PTHR34322:SF2">
    <property type="entry name" value="TRANSPOSASE IS200-LIKE DOMAIN-CONTAINING PROTEIN"/>
    <property type="match status" value="1"/>
</dbReference>
<sequence>MATQSYMARPLRIELSGGLYHVTSRGDRREAIFFSDEDRRVWLDLLGQVCSRFNWICHAYCLMTNHYHIVIETPEGNLAQGMRQLNGVYTQMTNRTHGRVGHVFQGRYKAIMVEKDSYLLELARYVVLNPVRAGMVNDVDDWPWSSYPAMVGSMSTPDWLQTDWLLGQFGRQRNQARAGYIDFVRAGVGLPSLWDKLQGQIYLGDQAFVARMQSVLAKDEALQEIPRVQRRPVAKPLAEYRSEFAHAPHTGMALAYLSGDHSMKAIAEVFGVHYATVSRAVKAYERNHGR</sequence>
<dbReference type="InterPro" id="IPR036515">
    <property type="entry name" value="Transposase_17_sf"/>
</dbReference>
<dbReference type="SUPFAM" id="SSF143422">
    <property type="entry name" value="Transposase IS200-like"/>
    <property type="match status" value="1"/>
</dbReference>
<name>A0A250KMJ4_9GAMM</name>
<evidence type="ECO:0000313" key="3">
    <source>
        <dbReference type="Proteomes" id="UP000266313"/>
    </source>
</evidence>